<sequence>MLKGLVFDIQRYSIHDGPGIRTLVFMKGCPLHCLWCCNPESQSPSQEIMFTPIKCIGCGRCVKVCPTGAAGKKNPLEAHQLCVVCGRCVEACPSTARQMVGRYMMVDEVIEEVEKDILFYQRSGGGVTVTGGEPLMQADFVRMLLKSCKEKGIHTAIETCGYARWEDFKKVLEYVDLVLYDIKHMDTQRHKELTGVGNELILQNAKKVAELGKDMIIRVPVIPNCNDSLKNMQAISEFARTLQGVEEIHLLPYHRLGESKYDRLGKNYKLKGVKPLDKESLSEHKKIIESYNLRVQVGG</sequence>
<dbReference type="AlphaFoldDB" id="A0A662D433"/>
<dbReference type="InterPro" id="IPR017896">
    <property type="entry name" value="4Fe4S_Fe-S-bd"/>
</dbReference>
<dbReference type="Pfam" id="PF04055">
    <property type="entry name" value="Radical_SAM"/>
    <property type="match status" value="1"/>
</dbReference>
<evidence type="ECO:0000256" key="8">
    <source>
        <dbReference type="ARBA" id="ARBA00023014"/>
    </source>
</evidence>
<keyword evidence="7" id="KW-0408">Iron</keyword>
<dbReference type="EMBL" id="QMQA01000375">
    <property type="protein sequence ID" value="RLE09292.1"/>
    <property type="molecule type" value="Genomic_DNA"/>
</dbReference>
<keyword evidence="5" id="KW-0479">Metal-binding</keyword>
<keyword evidence="8" id="KW-0411">Iron-sulfur</keyword>
<dbReference type="InterPro" id="IPR040074">
    <property type="entry name" value="BssD/PflA/YjjW"/>
</dbReference>
<dbReference type="NCBIfam" id="TIGR02494">
    <property type="entry name" value="PFLE_PFLC"/>
    <property type="match status" value="1"/>
</dbReference>
<dbReference type="Gene3D" id="3.30.70.20">
    <property type="match status" value="1"/>
</dbReference>
<evidence type="ECO:0000256" key="5">
    <source>
        <dbReference type="ARBA" id="ARBA00022723"/>
    </source>
</evidence>
<dbReference type="SFLD" id="SFLDG01066">
    <property type="entry name" value="organic_radical-activating_enz"/>
    <property type="match status" value="1"/>
</dbReference>
<dbReference type="Pfam" id="PF00037">
    <property type="entry name" value="Fer4"/>
    <property type="match status" value="1"/>
</dbReference>
<dbReference type="SUPFAM" id="SSF54862">
    <property type="entry name" value="4Fe-4S ferredoxins"/>
    <property type="match status" value="1"/>
</dbReference>
<evidence type="ECO:0000256" key="4">
    <source>
        <dbReference type="ARBA" id="ARBA00022691"/>
    </source>
</evidence>
<dbReference type="PROSITE" id="PS00198">
    <property type="entry name" value="4FE4S_FER_1"/>
    <property type="match status" value="2"/>
</dbReference>
<protein>
    <submittedName>
        <fullName evidence="11">Glycyl-radical enzyme activating protein</fullName>
    </submittedName>
</protein>
<proteinExistence type="inferred from homology"/>
<dbReference type="InterPro" id="IPR013785">
    <property type="entry name" value="Aldolase_TIM"/>
</dbReference>
<feature type="domain" description="4Fe-4S ferredoxin-type" evidence="9">
    <location>
        <begin position="79"/>
        <end position="102"/>
    </location>
</feature>
<organism evidence="11 12">
    <name type="scientific">Aerophobetes bacterium</name>
    <dbReference type="NCBI Taxonomy" id="2030807"/>
    <lineage>
        <taxon>Bacteria</taxon>
        <taxon>Candidatus Aerophobota</taxon>
    </lineage>
</organism>
<reference evidence="11 12" key="1">
    <citation type="submission" date="2018-06" db="EMBL/GenBank/DDBJ databases">
        <title>Extensive metabolic versatility and redundancy in microbially diverse, dynamic hydrothermal sediments.</title>
        <authorList>
            <person name="Dombrowski N."/>
            <person name="Teske A."/>
            <person name="Baker B.J."/>
        </authorList>
    </citation>
    <scope>NUCLEOTIDE SEQUENCE [LARGE SCALE GENOMIC DNA]</scope>
    <source>
        <strain evidence="11">B3_G15</strain>
    </source>
</reference>
<dbReference type="InterPro" id="IPR034457">
    <property type="entry name" value="Organic_radical-activating"/>
</dbReference>
<dbReference type="InterPro" id="IPR017900">
    <property type="entry name" value="4Fe4S_Fe_S_CS"/>
</dbReference>
<comment type="similarity">
    <text evidence="2">Belongs to the organic radical-activating enzymes family.</text>
</comment>
<feature type="domain" description="Radical SAM core" evidence="10">
    <location>
        <begin position="15"/>
        <end position="292"/>
    </location>
</feature>
<keyword evidence="6" id="KW-0560">Oxidoreductase</keyword>
<evidence type="ECO:0000313" key="11">
    <source>
        <dbReference type="EMBL" id="RLE09292.1"/>
    </source>
</evidence>
<evidence type="ECO:0000256" key="6">
    <source>
        <dbReference type="ARBA" id="ARBA00023002"/>
    </source>
</evidence>
<comment type="caution">
    <text evidence="11">The sequence shown here is derived from an EMBL/GenBank/DDBJ whole genome shotgun (WGS) entry which is preliminary data.</text>
</comment>
<dbReference type="Proteomes" id="UP000280417">
    <property type="component" value="Unassembled WGS sequence"/>
</dbReference>
<dbReference type="GO" id="GO:0016491">
    <property type="term" value="F:oxidoreductase activity"/>
    <property type="evidence" value="ECO:0007669"/>
    <property type="project" value="UniProtKB-KW"/>
</dbReference>
<dbReference type="InterPro" id="IPR058240">
    <property type="entry name" value="rSAM_sf"/>
</dbReference>
<gene>
    <name evidence="11" type="ORF">DRJ04_10020</name>
</gene>
<accession>A0A662D433</accession>
<name>A0A662D433_UNCAE</name>
<dbReference type="Gene3D" id="3.20.20.70">
    <property type="entry name" value="Aldolase class I"/>
    <property type="match status" value="1"/>
</dbReference>
<dbReference type="GO" id="GO:0051539">
    <property type="term" value="F:4 iron, 4 sulfur cluster binding"/>
    <property type="evidence" value="ECO:0007669"/>
    <property type="project" value="UniProtKB-KW"/>
</dbReference>
<dbReference type="SUPFAM" id="SSF102114">
    <property type="entry name" value="Radical SAM enzymes"/>
    <property type="match status" value="1"/>
</dbReference>
<dbReference type="PROSITE" id="PS51918">
    <property type="entry name" value="RADICAL_SAM"/>
    <property type="match status" value="1"/>
</dbReference>
<evidence type="ECO:0000256" key="7">
    <source>
        <dbReference type="ARBA" id="ARBA00023004"/>
    </source>
</evidence>
<dbReference type="PANTHER" id="PTHR30352">
    <property type="entry name" value="PYRUVATE FORMATE-LYASE-ACTIVATING ENZYME"/>
    <property type="match status" value="1"/>
</dbReference>
<evidence type="ECO:0000256" key="1">
    <source>
        <dbReference type="ARBA" id="ARBA00001966"/>
    </source>
</evidence>
<dbReference type="PROSITE" id="PS51379">
    <property type="entry name" value="4FE4S_FER_2"/>
    <property type="match status" value="2"/>
</dbReference>
<evidence type="ECO:0000313" key="12">
    <source>
        <dbReference type="Proteomes" id="UP000280417"/>
    </source>
</evidence>
<dbReference type="PROSITE" id="PS01087">
    <property type="entry name" value="RADICAL_ACTIVATING"/>
    <property type="match status" value="1"/>
</dbReference>
<feature type="domain" description="4Fe-4S ferredoxin-type" evidence="9">
    <location>
        <begin position="46"/>
        <end position="75"/>
    </location>
</feature>
<evidence type="ECO:0000256" key="3">
    <source>
        <dbReference type="ARBA" id="ARBA00022485"/>
    </source>
</evidence>
<dbReference type="PIRSF" id="PIRSF000371">
    <property type="entry name" value="PFL_act_enz"/>
    <property type="match status" value="1"/>
</dbReference>
<keyword evidence="4" id="KW-0949">S-adenosyl-L-methionine</keyword>
<dbReference type="InterPro" id="IPR001989">
    <property type="entry name" value="Radical_activat_CS"/>
</dbReference>
<dbReference type="GO" id="GO:0046872">
    <property type="term" value="F:metal ion binding"/>
    <property type="evidence" value="ECO:0007669"/>
    <property type="project" value="UniProtKB-KW"/>
</dbReference>
<evidence type="ECO:0000259" key="9">
    <source>
        <dbReference type="PROSITE" id="PS51379"/>
    </source>
</evidence>
<keyword evidence="3" id="KW-0004">4Fe-4S</keyword>
<dbReference type="SFLD" id="SFLDS00029">
    <property type="entry name" value="Radical_SAM"/>
    <property type="match status" value="1"/>
</dbReference>
<comment type="cofactor">
    <cofactor evidence="1">
        <name>[4Fe-4S] cluster</name>
        <dbReference type="ChEBI" id="CHEBI:49883"/>
    </cofactor>
</comment>
<dbReference type="InterPro" id="IPR007197">
    <property type="entry name" value="rSAM"/>
</dbReference>
<dbReference type="SFLD" id="SFLDG01118">
    <property type="entry name" value="activating_enzymes__group_2"/>
    <property type="match status" value="1"/>
</dbReference>
<dbReference type="InterPro" id="IPR012839">
    <property type="entry name" value="Organic_radical_activase"/>
</dbReference>
<evidence type="ECO:0000259" key="10">
    <source>
        <dbReference type="PROSITE" id="PS51918"/>
    </source>
</evidence>
<evidence type="ECO:0000256" key="2">
    <source>
        <dbReference type="ARBA" id="ARBA00009777"/>
    </source>
</evidence>
<dbReference type="PANTHER" id="PTHR30352:SF4">
    <property type="entry name" value="PYRUVATE FORMATE-LYASE 2-ACTIVATING ENZYME"/>
    <property type="match status" value="1"/>
</dbReference>